<feature type="transmembrane region" description="Helical" evidence="5">
    <location>
        <begin position="328"/>
        <end position="350"/>
    </location>
</feature>
<dbReference type="RefSeq" id="WP_335958312.1">
    <property type="nucleotide sequence ID" value="NZ_JAXBLX010000001.1"/>
</dbReference>
<evidence type="ECO:0000256" key="3">
    <source>
        <dbReference type="ARBA" id="ARBA00023136"/>
    </source>
</evidence>
<protein>
    <submittedName>
        <fullName evidence="6">Spore germination protein</fullName>
    </submittedName>
</protein>
<dbReference type="EMBL" id="JBHLUX010000001">
    <property type="protein sequence ID" value="MFC0469132.1"/>
    <property type="molecule type" value="Genomic_DNA"/>
</dbReference>
<evidence type="ECO:0000256" key="1">
    <source>
        <dbReference type="ARBA" id="ARBA00004141"/>
    </source>
</evidence>
<feature type="transmembrane region" description="Helical" evidence="5">
    <location>
        <begin position="409"/>
        <end position="433"/>
    </location>
</feature>
<accession>A0ABV6K738</accession>
<evidence type="ECO:0000256" key="5">
    <source>
        <dbReference type="SAM" id="Phobius"/>
    </source>
</evidence>
<comment type="subcellular location">
    <subcellularLocation>
        <location evidence="4">Cell membrane</location>
    </subcellularLocation>
    <subcellularLocation>
        <location evidence="1">Membrane</location>
        <topology evidence="1">Multi-pass membrane protein</topology>
    </subcellularLocation>
</comment>
<comment type="similarity">
    <text evidence="2 4">Belongs to the GerABKA family.</text>
</comment>
<sequence length="523" mass="58828">MNIYRKKLYKKLLNDKQNDHVQTPTDSHLNEEPLQENLQENLDSIMQEFGHSSDFVSRKFILGHPRSIHVVALYIEGLANEDLVNELITHAHSLSLESAELLEIEENEKSYIENTFNLTRELVSTVGSVSVVKDYRNVLASLLDGNTILLFQGMNHGLIVSTLGSNYRAITEPTSETVVKGSKEGFIESVSENTAMMRRRLKTRKLRVERRKMGDLSNTDIAIMYIDGIVNDKVLDEVRERLNNINAEAILESNHIEELIEEKRITLFPTVLSTERPDRLSRTLTDGRIAIFVEGTPFALVVPNVFPDFLKSTEDYTSRYSISSLIRILRYITFHFSLFSSPIYIALITYHQEIIPTHFLISLMAQREGVPYPALIEAMLLEITFEILREAGVRIPRAIGPTISIAGALVIGDAAVSAGLVSPAMTIIVALTAISNFTIPSYTLANTTRILRFSFMIVASISGLFGVALGYFIMMAHLCSLRSFGLHYLSPFAPFYLAGNKDAILRFPFSLLEKKKKANTFKN</sequence>
<name>A0ABV6K738_9BACI</name>
<evidence type="ECO:0000313" key="6">
    <source>
        <dbReference type="EMBL" id="MFC0469132.1"/>
    </source>
</evidence>
<evidence type="ECO:0000256" key="2">
    <source>
        <dbReference type="ARBA" id="ARBA00005278"/>
    </source>
</evidence>
<reference evidence="6 7" key="1">
    <citation type="submission" date="2024-09" db="EMBL/GenBank/DDBJ databases">
        <authorList>
            <person name="Sun Q."/>
            <person name="Mori K."/>
        </authorList>
    </citation>
    <scope>NUCLEOTIDE SEQUENCE [LARGE SCALE GENOMIC DNA]</scope>
    <source>
        <strain evidence="6 7">NCAIM B.02610</strain>
    </source>
</reference>
<dbReference type="PANTHER" id="PTHR22550:SF5">
    <property type="entry name" value="LEUCINE ZIPPER PROTEIN 4"/>
    <property type="match status" value="1"/>
</dbReference>
<dbReference type="InterPro" id="IPR050768">
    <property type="entry name" value="UPF0353/GerABKA_families"/>
</dbReference>
<evidence type="ECO:0000256" key="4">
    <source>
        <dbReference type="PIRNR" id="PIRNR005690"/>
    </source>
</evidence>
<dbReference type="PIRSF" id="PIRSF005690">
    <property type="entry name" value="GerBA"/>
    <property type="match status" value="1"/>
</dbReference>
<keyword evidence="7" id="KW-1185">Reference proteome</keyword>
<comment type="caution">
    <text evidence="6">The sequence shown here is derived from an EMBL/GenBank/DDBJ whole genome shotgun (WGS) entry which is preliminary data.</text>
</comment>
<feature type="transmembrane region" description="Helical" evidence="5">
    <location>
        <begin position="453"/>
        <end position="474"/>
    </location>
</feature>
<dbReference type="PANTHER" id="PTHR22550">
    <property type="entry name" value="SPORE GERMINATION PROTEIN"/>
    <property type="match status" value="1"/>
</dbReference>
<organism evidence="6 7">
    <name type="scientific">Halalkalibacter kiskunsagensis</name>
    <dbReference type="NCBI Taxonomy" id="1548599"/>
    <lineage>
        <taxon>Bacteria</taxon>
        <taxon>Bacillati</taxon>
        <taxon>Bacillota</taxon>
        <taxon>Bacilli</taxon>
        <taxon>Bacillales</taxon>
        <taxon>Bacillaceae</taxon>
        <taxon>Halalkalibacter</taxon>
    </lineage>
</organism>
<dbReference type="Pfam" id="PF03323">
    <property type="entry name" value="GerA"/>
    <property type="match status" value="1"/>
</dbReference>
<evidence type="ECO:0000313" key="7">
    <source>
        <dbReference type="Proteomes" id="UP001589838"/>
    </source>
</evidence>
<dbReference type="Proteomes" id="UP001589838">
    <property type="component" value="Unassembled WGS sequence"/>
</dbReference>
<keyword evidence="5" id="KW-1133">Transmembrane helix</keyword>
<dbReference type="InterPro" id="IPR004995">
    <property type="entry name" value="Spore_Ger"/>
</dbReference>
<proteinExistence type="inferred from homology"/>
<keyword evidence="3 4" id="KW-0472">Membrane</keyword>
<keyword evidence="5" id="KW-0812">Transmembrane</keyword>
<gene>
    <name evidence="6" type="ORF">ACFFHM_00750</name>
</gene>